<dbReference type="InterPro" id="IPR010390">
    <property type="entry name" value="ABC-2_transporter-like"/>
</dbReference>
<dbReference type="Proteomes" id="UP000182360">
    <property type="component" value="Unassembled WGS sequence"/>
</dbReference>
<sequence length="273" mass="31580">MSNTVATKRRGLRFYLDIYRKILVQDLKSKMSYRADFIISNIGMIVSNLVGFVTFGILFRNFPSINGWIMYEMLFLYGFSLIALTPVQCFFDNNWNLRYAVKTGDFIKYCFRPINIFFYYISEVFDVKGLGQLCFGVGTLAFAWSHLGIPVTFVILAQTLLFLIAASLFMIAIMNFAAATCFWIQNSGYIMVIMFRFKDFAKYPASIFNTVFRIIFTFVIPIAFIAYYPSLVILRPDNIPLLSWLSPLIGLLFFYLSYRFWLLGARKYDGTGS</sequence>
<dbReference type="PANTHER" id="PTHR36833:SF1">
    <property type="entry name" value="INTEGRAL MEMBRANE TRANSPORT PROTEIN"/>
    <property type="match status" value="1"/>
</dbReference>
<feature type="transmembrane region" description="Helical" evidence="1">
    <location>
        <begin position="239"/>
        <end position="258"/>
    </location>
</feature>
<organism evidence="2 3">
    <name type="scientific">Treponema bryantii</name>
    <dbReference type="NCBI Taxonomy" id="163"/>
    <lineage>
        <taxon>Bacteria</taxon>
        <taxon>Pseudomonadati</taxon>
        <taxon>Spirochaetota</taxon>
        <taxon>Spirochaetia</taxon>
        <taxon>Spirochaetales</taxon>
        <taxon>Treponemataceae</taxon>
        <taxon>Treponema</taxon>
    </lineage>
</organism>
<name>A0A1H8ZK99_9SPIR</name>
<proteinExistence type="predicted"/>
<feature type="transmembrane region" description="Helical" evidence="1">
    <location>
        <begin position="133"/>
        <end position="156"/>
    </location>
</feature>
<dbReference type="AlphaFoldDB" id="A0A1H8ZK99"/>
<dbReference type="RefSeq" id="WP_074639804.1">
    <property type="nucleotide sequence ID" value="NZ_FOFU01000001.1"/>
</dbReference>
<gene>
    <name evidence="2" type="ORF">SAMN04487977_1017</name>
</gene>
<feature type="transmembrane region" description="Helical" evidence="1">
    <location>
        <begin position="37"/>
        <end position="62"/>
    </location>
</feature>
<reference evidence="2 3" key="1">
    <citation type="submission" date="2016-10" db="EMBL/GenBank/DDBJ databases">
        <authorList>
            <person name="de Groot N.N."/>
        </authorList>
    </citation>
    <scope>NUCLEOTIDE SEQUENCE [LARGE SCALE GENOMIC DNA]</scope>
    <source>
        <strain evidence="2 3">B25</strain>
    </source>
</reference>
<dbReference type="PANTHER" id="PTHR36833">
    <property type="entry name" value="SLR0610 PROTEIN-RELATED"/>
    <property type="match status" value="1"/>
</dbReference>
<dbReference type="Pfam" id="PF06182">
    <property type="entry name" value="ABC2_membrane_6"/>
    <property type="match status" value="1"/>
</dbReference>
<keyword evidence="1" id="KW-0472">Membrane</keyword>
<dbReference type="eggNOG" id="COG3694">
    <property type="taxonomic scope" value="Bacteria"/>
</dbReference>
<feature type="transmembrane region" description="Helical" evidence="1">
    <location>
        <begin position="162"/>
        <end position="184"/>
    </location>
</feature>
<dbReference type="EMBL" id="FOFU01000001">
    <property type="protein sequence ID" value="SEP64939.1"/>
    <property type="molecule type" value="Genomic_DNA"/>
</dbReference>
<keyword evidence="1" id="KW-1133">Transmembrane helix</keyword>
<evidence type="ECO:0000313" key="3">
    <source>
        <dbReference type="Proteomes" id="UP000182360"/>
    </source>
</evidence>
<evidence type="ECO:0000313" key="2">
    <source>
        <dbReference type="EMBL" id="SEP64939.1"/>
    </source>
</evidence>
<dbReference type="STRING" id="163.SAMN04487775_1172"/>
<feature type="transmembrane region" description="Helical" evidence="1">
    <location>
        <begin position="68"/>
        <end position="91"/>
    </location>
</feature>
<keyword evidence="1" id="KW-0812">Transmembrane</keyword>
<evidence type="ECO:0000256" key="1">
    <source>
        <dbReference type="SAM" id="Phobius"/>
    </source>
</evidence>
<protein>
    <submittedName>
        <fullName evidence="2">ABC-2 type transport system permease protein</fullName>
    </submittedName>
</protein>
<accession>A0A1H8ZK99</accession>
<keyword evidence="3" id="KW-1185">Reference proteome</keyword>
<feature type="transmembrane region" description="Helical" evidence="1">
    <location>
        <begin position="205"/>
        <end position="227"/>
    </location>
</feature>
<dbReference type="OrthoDB" id="357539at2"/>